<comment type="subunit">
    <text evidence="6">Part of the Bam complex.</text>
</comment>
<keyword evidence="4 6" id="KW-0998">Cell outer membrane</keyword>
<dbReference type="PANTHER" id="PTHR37423:SF1">
    <property type="entry name" value="OUTER MEMBRANE PROTEIN ASSEMBLY FACTOR BAMD"/>
    <property type="match status" value="1"/>
</dbReference>
<sequence length="256" mass="29184">MLLSRLTGVSVLGLALLLGACSSTPEKEKVAEQPAAELYKESQIRMEDGNYRSAIAHLEALLSRYPFGPHADQAQLDLISAYYASADNPAALASIDRFIRLNPTHKDIDYALYMRGLVNEDEDRNYFQELFRIDRSDRDPHNIREAFGDYERLLREYPGSKYAPDAALRMTALKNRLARYEVQVAEYYYARDAFVASLGRGKYVLEYMPDTPEVERALELMALCYEELGMEKAQQDTLRVLKLNYPDNEMVLTVGS</sequence>
<evidence type="ECO:0000256" key="5">
    <source>
        <dbReference type="ARBA" id="ARBA00023288"/>
    </source>
</evidence>
<evidence type="ECO:0000256" key="3">
    <source>
        <dbReference type="ARBA" id="ARBA00023139"/>
    </source>
</evidence>
<organism evidence="8 9">
    <name type="scientific">Neiella holothuriorum</name>
    <dbReference type="NCBI Taxonomy" id="2870530"/>
    <lineage>
        <taxon>Bacteria</taxon>
        <taxon>Pseudomonadati</taxon>
        <taxon>Pseudomonadota</taxon>
        <taxon>Gammaproteobacteria</taxon>
        <taxon>Alteromonadales</taxon>
        <taxon>Echinimonadaceae</taxon>
        <taxon>Neiella</taxon>
    </lineage>
</organism>
<comment type="caution">
    <text evidence="8">The sequence shown here is derived from an EMBL/GenBank/DDBJ whole genome shotgun (WGS) entry which is preliminary data.</text>
</comment>
<comment type="function">
    <text evidence="6">Part of the outer membrane protein assembly complex, which is involved in assembly and insertion of beta-barrel proteins into the outer membrane.</text>
</comment>
<dbReference type="PROSITE" id="PS51257">
    <property type="entry name" value="PROKAR_LIPOPROTEIN"/>
    <property type="match status" value="1"/>
</dbReference>
<proteinExistence type="inferred from homology"/>
<dbReference type="Gene3D" id="1.25.40.10">
    <property type="entry name" value="Tetratricopeptide repeat domain"/>
    <property type="match status" value="1"/>
</dbReference>
<feature type="domain" description="Outer membrane lipoprotein BamD-like" evidence="7">
    <location>
        <begin position="32"/>
        <end position="237"/>
    </location>
</feature>
<keyword evidence="3 6" id="KW-0564">Palmitate</keyword>
<dbReference type="PANTHER" id="PTHR37423">
    <property type="entry name" value="SOLUBLE LYTIC MUREIN TRANSGLYCOSYLASE-RELATED"/>
    <property type="match status" value="1"/>
</dbReference>
<comment type="similarity">
    <text evidence="6">Belongs to the BamD family.</text>
</comment>
<evidence type="ECO:0000313" key="9">
    <source>
        <dbReference type="Proteomes" id="UP001166251"/>
    </source>
</evidence>
<dbReference type="Pfam" id="PF13525">
    <property type="entry name" value="YfiO"/>
    <property type="match status" value="1"/>
</dbReference>
<dbReference type="NCBIfam" id="TIGR03302">
    <property type="entry name" value="OM_YfiO"/>
    <property type="match status" value="1"/>
</dbReference>
<keyword evidence="2 6" id="KW-0472">Membrane</keyword>
<name>A0ABS7EHQ7_9GAMM</name>
<accession>A0ABS7EHQ7</accession>
<dbReference type="SUPFAM" id="SSF48452">
    <property type="entry name" value="TPR-like"/>
    <property type="match status" value="1"/>
</dbReference>
<evidence type="ECO:0000256" key="2">
    <source>
        <dbReference type="ARBA" id="ARBA00023136"/>
    </source>
</evidence>
<evidence type="ECO:0000259" key="7">
    <source>
        <dbReference type="Pfam" id="PF13525"/>
    </source>
</evidence>
<dbReference type="InterPro" id="IPR017689">
    <property type="entry name" value="BamD"/>
</dbReference>
<dbReference type="EMBL" id="JAHZSS010000015">
    <property type="protein sequence ID" value="MBW8191889.1"/>
    <property type="molecule type" value="Genomic_DNA"/>
</dbReference>
<evidence type="ECO:0000256" key="1">
    <source>
        <dbReference type="ARBA" id="ARBA00022729"/>
    </source>
</evidence>
<reference evidence="8" key="1">
    <citation type="submission" date="2021-07" db="EMBL/GenBank/DDBJ databases">
        <title>Neiella marina sp. nov., isolated from the intestinal content of sea cucumber Apostichopus japonicus.</title>
        <authorList>
            <person name="Bai X."/>
        </authorList>
    </citation>
    <scope>NUCLEOTIDE SEQUENCE</scope>
    <source>
        <strain evidence="8">126</strain>
    </source>
</reference>
<protein>
    <recommendedName>
        <fullName evidence="6">Outer membrane protein assembly factor BamD</fullName>
    </recommendedName>
</protein>
<dbReference type="HAMAP" id="MF_00922">
    <property type="entry name" value="OM_assembly_BamD"/>
    <property type="match status" value="1"/>
</dbReference>
<keyword evidence="5 6" id="KW-0449">Lipoprotein</keyword>
<dbReference type="CDD" id="cd15830">
    <property type="entry name" value="BamD"/>
    <property type="match status" value="1"/>
</dbReference>
<gene>
    <name evidence="6" type="primary">bamD</name>
    <name evidence="8" type="ORF">K0504_12655</name>
</gene>
<evidence type="ECO:0000256" key="6">
    <source>
        <dbReference type="HAMAP-Rule" id="MF_00922"/>
    </source>
</evidence>
<dbReference type="Proteomes" id="UP001166251">
    <property type="component" value="Unassembled WGS sequence"/>
</dbReference>
<evidence type="ECO:0000313" key="8">
    <source>
        <dbReference type="EMBL" id="MBW8191889.1"/>
    </source>
</evidence>
<dbReference type="InterPro" id="IPR039565">
    <property type="entry name" value="BamD-like"/>
</dbReference>
<evidence type="ECO:0000256" key="4">
    <source>
        <dbReference type="ARBA" id="ARBA00023237"/>
    </source>
</evidence>
<comment type="subcellular location">
    <subcellularLocation>
        <location evidence="6">Cell outer membrane</location>
        <topology evidence="6">Lipid-anchor</topology>
    </subcellularLocation>
</comment>
<dbReference type="RefSeq" id="WP_220104558.1">
    <property type="nucleotide sequence ID" value="NZ_JAHZSS010000015.1"/>
</dbReference>
<keyword evidence="1 6" id="KW-0732">Signal</keyword>
<dbReference type="InterPro" id="IPR011990">
    <property type="entry name" value="TPR-like_helical_dom_sf"/>
</dbReference>
<keyword evidence="9" id="KW-1185">Reference proteome</keyword>